<dbReference type="PANTHER" id="PTHR11487">
    <property type="entry name" value="THIOESTERASE"/>
    <property type="match status" value="1"/>
</dbReference>
<dbReference type="SUPFAM" id="SSF53474">
    <property type="entry name" value="alpha/beta-Hydrolases"/>
    <property type="match status" value="1"/>
</dbReference>
<organism evidence="4 5">
    <name type="scientific">Streptomyces ovatisporus</name>
    <dbReference type="NCBI Taxonomy" id="1128682"/>
    <lineage>
        <taxon>Bacteria</taxon>
        <taxon>Bacillati</taxon>
        <taxon>Actinomycetota</taxon>
        <taxon>Actinomycetes</taxon>
        <taxon>Kitasatosporales</taxon>
        <taxon>Streptomycetaceae</taxon>
        <taxon>Streptomyces</taxon>
    </lineage>
</organism>
<dbReference type="Gene3D" id="3.40.50.1820">
    <property type="entry name" value="alpha/beta hydrolase"/>
    <property type="match status" value="1"/>
</dbReference>
<sequence>MTGAVSRPRPVAEPRLRLFVFHHAGGSHLTYRPLARALPADWEVCLVDAPGRGRLSHEKPLEDPAALVARLLDELLLWLDRPFALFGHSMGALLAHDLTLRMHSAGLPLPRWLGMSARGVPRTDGGGVRRHLLPSAELRRAVGLLGGTPDAVLHDDALWALVEPVLRADLKVAETWRPAVRDPLPPVPLSVLGGRDDPLVAPERLAAWAGLSPAFLGLRLLPGHHFYFSDRPQQTAAVIAAEADRALAGAAAAGPRPSGPHEPTALEAW</sequence>
<evidence type="ECO:0000256" key="2">
    <source>
        <dbReference type="SAM" id="MobiDB-lite"/>
    </source>
</evidence>
<evidence type="ECO:0000259" key="3">
    <source>
        <dbReference type="Pfam" id="PF00975"/>
    </source>
</evidence>
<name>A0ABV9ABR7_9ACTN</name>
<dbReference type="RefSeq" id="WP_386450572.1">
    <property type="nucleotide sequence ID" value="NZ_JBHSFH010000011.1"/>
</dbReference>
<comment type="caution">
    <text evidence="4">The sequence shown here is derived from an EMBL/GenBank/DDBJ whole genome shotgun (WGS) entry which is preliminary data.</text>
</comment>
<feature type="region of interest" description="Disordered" evidence="2">
    <location>
        <begin position="250"/>
        <end position="269"/>
    </location>
</feature>
<dbReference type="Pfam" id="PF00975">
    <property type="entry name" value="Thioesterase"/>
    <property type="match status" value="1"/>
</dbReference>
<keyword evidence="5" id="KW-1185">Reference proteome</keyword>
<dbReference type="InterPro" id="IPR001031">
    <property type="entry name" value="Thioesterase"/>
</dbReference>
<dbReference type="InterPro" id="IPR012223">
    <property type="entry name" value="TEII"/>
</dbReference>
<dbReference type="EMBL" id="JBHSFH010000011">
    <property type="protein sequence ID" value="MFC4496479.1"/>
    <property type="molecule type" value="Genomic_DNA"/>
</dbReference>
<accession>A0ABV9ABR7</accession>
<evidence type="ECO:0000313" key="5">
    <source>
        <dbReference type="Proteomes" id="UP001595997"/>
    </source>
</evidence>
<evidence type="ECO:0000313" key="4">
    <source>
        <dbReference type="EMBL" id="MFC4496479.1"/>
    </source>
</evidence>
<feature type="domain" description="Thioesterase" evidence="3">
    <location>
        <begin position="17"/>
        <end position="239"/>
    </location>
</feature>
<gene>
    <name evidence="4" type="ORF">ACFPA8_20335</name>
</gene>
<dbReference type="PANTHER" id="PTHR11487:SF0">
    <property type="entry name" value="S-ACYL FATTY ACID SYNTHASE THIOESTERASE, MEDIUM CHAIN"/>
    <property type="match status" value="1"/>
</dbReference>
<dbReference type="InterPro" id="IPR029058">
    <property type="entry name" value="AB_hydrolase_fold"/>
</dbReference>
<protein>
    <submittedName>
        <fullName evidence="4">Thioesterase II family protein</fullName>
    </submittedName>
</protein>
<comment type="similarity">
    <text evidence="1">Belongs to the thioesterase family.</text>
</comment>
<evidence type="ECO:0000256" key="1">
    <source>
        <dbReference type="ARBA" id="ARBA00007169"/>
    </source>
</evidence>
<proteinExistence type="inferred from homology"/>
<reference evidence="5" key="1">
    <citation type="journal article" date="2019" name="Int. J. Syst. Evol. Microbiol.">
        <title>The Global Catalogue of Microorganisms (GCM) 10K type strain sequencing project: providing services to taxonomists for standard genome sequencing and annotation.</title>
        <authorList>
            <consortium name="The Broad Institute Genomics Platform"/>
            <consortium name="The Broad Institute Genome Sequencing Center for Infectious Disease"/>
            <person name="Wu L."/>
            <person name="Ma J."/>
        </authorList>
    </citation>
    <scope>NUCLEOTIDE SEQUENCE [LARGE SCALE GENOMIC DNA]</scope>
    <source>
        <strain evidence="5">CGMCC 4.7357</strain>
    </source>
</reference>
<dbReference type="Proteomes" id="UP001595997">
    <property type="component" value="Unassembled WGS sequence"/>
</dbReference>